<comment type="caution">
    <text evidence="1">The sequence shown here is derived from an EMBL/GenBank/DDBJ whole genome shotgun (WGS) entry which is preliminary data.</text>
</comment>
<protein>
    <submittedName>
        <fullName evidence="1">Uncharacterized protein</fullName>
    </submittedName>
</protein>
<accession>A0A834T8T2</accession>
<gene>
    <name evidence="1" type="ORF">G2W53_031422</name>
</gene>
<dbReference type="AlphaFoldDB" id="A0A834T8T2"/>
<sequence length="42" mass="4563">MEGISEREAGWMLTVANGAKGVRLRRLANMLAFDIPPLAYGS</sequence>
<name>A0A834T8T2_9FABA</name>
<proteinExistence type="predicted"/>
<evidence type="ECO:0000313" key="2">
    <source>
        <dbReference type="Proteomes" id="UP000634136"/>
    </source>
</evidence>
<keyword evidence="2" id="KW-1185">Reference proteome</keyword>
<dbReference type="EMBL" id="JAAIUW010000009">
    <property type="protein sequence ID" value="KAF7817453.1"/>
    <property type="molecule type" value="Genomic_DNA"/>
</dbReference>
<dbReference type="Proteomes" id="UP000634136">
    <property type="component" value="Unassembled WGS sequence"/>
</dbReference>
<evidence type="ECO:0000313" key="1">
    <source>
        <dbReference type="EMBL" id="KAF7817453.1"/>
    </source>
</evidence>
<organism evidence="1 2">
    <name type="scientific">Senna tora</name>
    <dbReference type="NCBI Taxonomy" id="362788"/>
    <lineage>
        <taxon>Eukaryota</taxon>
        <taxon>Viridiplantae</taxon>
        <taxon>Streptophyta</taxon>
        <taxon>Embryophyta</taxon>
        <taxon>Tracheophyta</taxon>
        <taxon>Spermatophyta</taxon>
        <taxon>Magnoliopsida</taxon>
        <taxon>eudicotyledons</taxon>
        <taxon>Gunneridae</taxon>
        <taxon>Pentapetalae</taxon>
        <taxon>rosids</taxon>
        <taxon>fabids</taxon>
        <taxon>Fabales</taxon>
        <taxon>Fabaceae</taxon>
        <taxon>Caesalpinioideae</taxon>
        <taxon>Cassia clade</taxon>
        <taxon>Senna</taxon>
    </lineage>
</organism>
<reference evidence="1" key="1">
    <citation type="submission" date="2020-09" db="EMBL/GenBank/DDBJ databases">
        <title>Genome-Enabled Discovery of Anthraquinone Biosynthesis in Senna tora.</title>
        <authorList>
            <person name="Kang S.-H."/>
            <person name="Pandey R.P."/>
            <person name="Lee C.-M."/>
            <person name="Sim J.-S."/>
            <person name="Jeong J.-T."/>
            <person name="Choi B.-S."/>
            <person name="Jung M."/>
            <person name="Ginzburg D."/>
            <person name="Zhao K."/>
            <person name="Won S.Y."/>
            <person name="Oh T.-J."/>
            <person name="Yu Y."/>
            <person name="Kim N.-H."/>
            <person name="Lee O.R."/>
            <person name="Lee T.-H."/>
            <person name="Bashyal P."/>
            <person name="Kim T.-S."/>
            <person name="Lee W.-H."/>
            <person name="Kawkins C."/>
            <person name="Kim C.-K."/>
            <person name="Kim J.S."/>
            <person name="Ahn B.O."/>
            <person name="Rhee S.Y."/>
            <person name="Sohng J.K."/>
        </authorList>
    </citation>
    <scope>NUCLEOTIDE SEQUENCE</scope>
    <source>
        <tissue evidence="1">Leaf</tissue>
    </source>
</reference>